<dbReference type="RefSeq" id="WP_303682183.1">
    <property type="nucleotide sequence ID" value="NZ_LVWG01000034.1"/>
</dbReference>
<reference evidence="1 2" key="1">
    <citation type="submission" date="2016-03" db="EMBL/GenBank/DDBJ databases">
        <title>Speciation and ecological success in dimly lit waters: horizontal gene transfer in a green sulfur bacteria bloom unveiled by metagenomic assembly.</title>
        <authorList>
            <person name="Llorens-Mares T."/>
            <person name="Liu Z."/>
            <person name="Allen L.Z."/>
            <person name="Rusch D.B."/>
            <person name="Craig M.T."/>
            <person name="Dupont C.L."/>
            <person name="Bryant D.A."/>
            <person name="Casamayor E.O."/>
        </authorList>
    </citation>
    <scope>NUCLEOTIDE SEQUENCE [LARGE SCALE GENOMIC DNA]</scope>
    <source>
        <strain evidence="1">CIII</strain>
    </source>
</reference>
<protein>
    <recommendedName>
        <fullName evidence="3">Methyltransferase type 11</fullName>
    </recommendedName>
</protein>
<comment type="caution">
    <text evidence="1">The sequence shown here is derived from an EMBL/GenBank/DDBJ whole genome shotgun (WGS) entry which is preliminary data.</text>
</comment>
<organism evidence="1 2">
    <name type="scientific">Pelodictyon luteolum</name>
    <dbReference type="NCBI Taxonomy" id="1100"/>
    <lineage>
        <taxon>Bacteria</taxon>
        <taxon>Pseudomonadati</taxon>
        <taxon>Chlorobiota</taxon>
        <taxon>Chlorobiia</taxon>
        <taxon>Chlorobiales</taxon>
        <taxon>Chlorobiaceae</taxon>
        <taxon>Chlorobium/Pelodictyon group</taxon>
        <taxon>Pelodictyon</taxon>
    </lineage>
</organism>
<evidence type="ECO:0000313" key="2">
    <source>
        <dbReference type="Proteomes" id="UP000076481"/>
    </source>
</evidence>
<sequence>MRAIGTFRTSIDGRYLAEEAHRVRWEKSVRFLEGWRVPAGLHPAGLDLGDRTPMTEFAEALFGCIFDSSSVDLDEEALSGSYGVVTAFEVLEHLFNPLHALLEVKNVMAGPEARLFVSMPLRQPELLSSPEHFHEMSRTGALALFERSGFRVERSAEFRIRRPLFYLSGFKPLLRFFFERVQVYELSAAEVRKTSAAEVRKTSAAEVRKTSAAEVRRESAAEVRGGGV</sequence>
<evidence type="ECO:0008006" key="3">
    <source>
        <dbReference type="Google" id="ProtNLM"/>
    </source>
</evidence>
<gene>
    <name evidence="1" type="ORF">A3K90_01040</name>
</gene>
<name>A0A165L9G5_PELLU</name>
<dbReference type="Gene3D" id="3.40.50.150">
    <property type="entry name" value="Vaccinia Virus protein VP39"/>
    <property type="match status" value="1"/>
</dbReference>
<dbReference type="SUPFAM" id="SSF53335">
    <property type="entry name" value="S-adenosyl-L-methionine-dependent methyltransferases"/>
    <property type="match status" value="1"/>
</dbReference>
<dbReference type="InterPro" id="IPR029063">
    <property type="entry name" value="SAM-dependent_MTases_sf"/>
</dbReference>
<dbReference type="Proteomes" id="UP000076481">
    <property type="component" value="Unassembled WGS sequence"/>
</dbReference>
<dbReference type="AlphaFoldDB" id="A0A165L9G5"/>
<accession>A0A165L9G5</accession>
<proteinExistence type="predicted"/>
<evidence type="ECO:0000313" key="1">
    <source>
        <dbReference type="EMBL" id="KZK73741.1"/>
    </source>
</evidence>
<dbReference type="EMBL" id="LVWG01000034">
    <property type="protein sequence ID" value="KZK73741.1"/>
    <property type="molecule type" value="Genomic_DNA"/>
</dbReference>